<dbReference type="Proteomes" id="UP000008680">
    <property type="component" value="Chromosome"/>
</dbReference>
<name>D3DZZ4_METRM</name>
<accession>D3DZZ4</accession>
<dbReference type="Gene3D" id="2.60.120.560">
    <property type="entry name" value="Exo-inulinase, domain 1"/>
    <property type="match status" value="1"/>
</dbReference>
<evidence type="ECO:0000313" key="2">
    <source>
        <dbReference type="Proteomes" id="UP000008680"/>
    </source>
</evidence>
<keyword evidence="2" id="KW-1185">Reference proteome</keyword>
<dbReference type="HOGENOM" id="CLU_539292_0_0_2"/>
<dbReference type="STRING" id="634498.mru_0318"/>
<dbReference type="AlphaFoldDB" id="D3DZZ4"/>
<protein>
    <submittedName>
        <fullName evidence="1">Uncharacterized protein</fullName>
    </submittedName>
</protein>
<dbReference type="EMBL" id="CP001719">
    <property type="protein sequence ID" value="ADC46170.1"/>
    <property type="molecule type" value="Genomic_DNA"/>
</dbReference>
<dbReference type="KEGG" id="mru:mru_0318"/>
<proteinExistence type="predicted"/>
<reference evidence="1 2" key="1">
    <citation type="journal article" date="2010" name="PLoS ONE">
        <title>The genome sequence of the rumen methanogen Methanobrevibacter ruminantium reveals new possibilities for controlling ruminant methane emissions.</title>
        <authorList>
            <person name="Leahy S.C."/>
            <person name="Kelly W.J."/>
            <person name="Altermann E."/>
            <person name="Ronimus R.S."/>
            <person name="Yeoman C.J."/>
            <person name="Pacheco D.M."/>
            <person name="Li D."/>
            <person name="Kong Z."/>
            <person name="McTavish S."/>
            <person name="Sang C."/>
            <person name="Lambie S.C."/>
            <person name="Janssen P.H."/>
            <person name="Dey D."/>
            <person name="Attwood G.T."/>
        </authorList>
    </citation>
    <scope>NUCLEOTIDE SEQUENCE [LARGE SCALE GENOMIC DNA]</scope>
    <source>
        <strain evidence="2">ATCC 35063 / DSM 1093 / JCM 13430 / OCM 146 / M1</strain>
    </source>
</reference>
<dbReference type="eggNOG" id="arCOG02488">
    <property type="taxonomic scope" value="Archaea"/>
</dbReference>
<evidence type="ECO:0000313" key="1">
    <source>
        <dbReference type="EMBL" id="ADC46170.1"/>
    </source>
</evidence>
<sequence>MVEKITVSPQEVRGYGNVVDEKELEDYGSYRCDVSESSEVIKGVEERIFSVSGVPAPALSIANVTEDTRRGRCAHISASFEDGEGDGLDDKAISLKSGDDVLATITTGSGENVFDVVLYDSAQLYAVFDGDDYYPPAVSEAITVNPAKSLWDVEFILDEEEYEVGDTAILSGTVGTIVDEIVDGEIVTRRQMEANVTLTLVTDLGIRRCSTNANGEFVLQVPNIQQNQWRVVIAATSTHLVFNGLIDVPVHDYSLVISGSENSTAASTILVVGLTDFNSMVEGATISIAGSDGSSYTAVTDSMGGATVNVGRLNGATTFTATYGNVSSTVTVVPPLDWYDASNYTAGSGRMPSSRASSIYLQAVGGRWLNKEFTDSESYVLEFDLILSKNNREGFYFGANPNSNTNSGISIFKDISNTMIETFDSTGTAIRLESSLSGSYFNTGTHHIRIERDYDVAYIYFDEDLIFEFDDEILSYGAEDQMYNTVGILSWGSGIIEFGNFELSD</sequence>
<organism evidence="1 2">
    <name type="scientific">Methanobrevibacter ruminantium (strain ATCC 35063 / DSM 1093 / JCM 13430 / OCM 146 / M1)</name>
    <name type="common">Methanobacterium ruminantium</name>
    <dbReference type="NCBI Taxonomy" id="634498"/>
    <lineage>
        <taxon>Archaea</taxon>
        <taxon>Methanobacteriati</taxon>
        <taxon>Methanobacteriota</taxon>
        <taxon>Methanomada group</taxon>
        <taxon>Methanobacteria</taxon>
        <taxon>Methanobacteriales</taxon>
        <taxon>Methanobacteriaceae</taxon>
        <taxon>Methanobrevibacter</taxon>
    </lineage>
</organism>
<dbReference type="PATRIC" id="fig|634498.28.peg.322"/>
<gene>
    <name evidence="1" type="ordered locus">mru_0318</name>
</gene>